<gene>
    <name evidence="3" type="ORF">Cantr_09788</name>
</gene>
<accession>A0A367YBX8</accession>
<feature type="compositionally biased region" description="Basic and acidic residues" evidence="1">
    <location>
        <begin position="242"/>
        <end position="264"/>
    </location>
</feature>
<evidence type="ECO:0000256" key="1">
    <source>
        <dbReference type="SAM" id="MobiDB-lite"/>
    </source>
</evidence>
<dbReference type="SUPFAM" id="SSF46565">
    <property type="entry name" value="Chaperone J-domain"/>
    <property type="match status" value="1"/>
</dbReference>
<dbReference type="PANTHER" id="PTHR44240:SF10">
    <property type="entry name" value="J DOMAIN-CONTAINING PROTEIN"/>
    <property type="match status" value="1"/>
</dbReference>
<dbReference type="SMART" id="SM00271">
    <property type="entry name" value="DnaJ"/>
    <property type="match status" value="1"/>
</dbReference>
<reference evidence="3 4" key="1">
    <citation type="submission" date="2018-06" db="EMBL/GenBank/DDBJ databases">
        <title>Whole genome sequencing of Candida tropicalis (genome annotated by CSBL at Korea University).</title>
        <authorList>
            <person name="Ahn J."/>
        </authorList>
    </citation>
    <scope>NUCLEOTIDE SEQUENCE [LARGE SCALE GENOMIC DNA]</scope>
    <source>
        <strain evidence="3 4">ATCC 20962</strain>
    </source>
</reference>
<protein>
    <recommendedName>
        <fullName evidence="2">J domain-containing protein</fullName>
    </recommendedName>
</protein>
<evidence type="ECO:0000313" key="3">
    <source>
        <dbReference type="EMBL" id="RCK63373.1"/>
    </source>
</evidence>
<dbReference type="InterPro" id="IPR052276">
    <property type="entry name" value="Diphthamide-biosynth_chaperone"/>
</dbReference>
<sequence>MVRPSAEHYRVLDVAPNASLDEVRKAYRKLSLKFHPDKTPNIEHHEKFKEIIAAYELIKTYLETPEPENPMGASVNDFMARHLAQHHHHPFEAPRHSFTAFTKNYFSTSSGSSSTAHSRSSHANNGFPYFTMFNQYGEDAQKRNDFQERNAQYERVRREMSERSRAEAALNQREAELAAEDVERRRAEEARRRKASREIEEAQRALREAYLRRRAAEEKQDLANEELKKETERREAEIKAAEREMKRRVEQERKEVRLKAERIAQARKQNASSHQDNDEEYDPTDVPPPRFSHSPPESYGTLHDTNGDDVGSVEEYDPAYSPPRGGDKMKGSDTNGHLNGHGSRNGSSEPIVISDSEIETGVPAEEDDNDECDPLENIPTIPSSRRHASLLQSQNKRRKFDIGDEPSHGVDPNDPIVLEEDGPKPTDRIVPDVILLLDDEDEDENISARNIPQPPLDDSIDNGNVSGTGLRHSRSPHPDLPYDPSSTGRTEVIDVDEYIPEETSTTHEYPRWTRGHQKRMEQEAKEATTSSAERKNSECGSYAPPPPDPTINRPIYSQGRPHPTTPHKRSKVSATAFDMNDLELKLGKDIEEVDFKDIYESLPDNGDAQPTPSKVGYYKKRVYTYSDGVSRAETLATPMNKNAVRGHSTKKKLTKLDMHASENIRQLLAPTPPHMMIHPSVSKPDWQSYVDAILKYQREFITYKKYIVQYQTERIEKDMEHFDLVNDGDVTENFETYTECLQQDYLVLNEFNEASRQFGNTISTYQQNRQWIKTFKQSDPNWN</sequence>
<dbReference type="STRING" id="5486.A0A367YBX8"/>
<dbReference type="Pfam" id="PF00226">
    <property type="entry name" value="DnaJ"/>
    <property type="match status" value="1"/>
</dbReference>
<proteinExistence type="predicted"/>
<organism evidence="3 4">
    <name type="scientific">Candida viswanathii</name>
    <dbReference type="NCBI Taxonomy" id="5486"/>
    <lineage>
        <taxon>Eukaryota</taxon>
        <taxon>Fungi</taxon>
        <taxon>Dikarya</taxon>
        <taxon>Ascomycota</taxon>
        <taxon>Saccharomycotina</taxon>
        <taxon>Pichiomycetes</taxon>
        <taxon>Debaryomycetaceae</taxon>
        <taxon>Candida/Lodderomyces clade</taxon>
        <taxon>Candida</taxon>
    </lineage>
</organism>
<dbReference type="Proteomes" id="UP000253472">
    <property type="component" value="Unassembled WGS sequence"/>
</dbReference>
<dbReference type="PANTHER" id="PTHR44240">
    <property type="entry name" value="DNAJ DOMAIN (PROKARYOTIC HEAT SHOCK PROTEIN)-RELATED"/>
    <property type="match status" value="1"/>
</dbReference>
<dbReference type="EMBL" id="QLNQ01000024">
    <property type="protein sequence ID" value="RCK63373.1"/>
    <property type="molecule type" value="Genomic_DNA"/>
</dbReference>
<evidence type="ECO:0000313" key="4">
    <source>
        <dbReference type="Proteomes" id="UP000253472"/>
    </source>
</evidence>
<feature type="domain" description="J" evidence="2">
    <location>
        <begin position="7"/>
        <end position="63"/>
    </location>
</feature>
<dbReference type="PRINTS" id="PR00625">
    <property type="entry name" value="JDOMAIN"/>
</dbReference>
<comment type="caution">
    <text evidence="3">The sequence shown here is derived from an EMBL/GenBank/DDBJ whole genome shotgun (WGS) entry which is preliminary data.</text>
</comment>
<dbReference type="CDD" id="cd06257">
    <property type="entry name" value="DnaJ"/>
    <property type="match status" value="1"/>
</dbReference>
<dbReference type="InterPro" id="IPR001623">
    <property type="entry name" value="DnaJ_domain"/>
</dbReference>
<feature type="compositionally biased region" description="Basic and acidic residues" evidence="1">
    <location>
        <begin position="518"/>
        <end position="537"/>
    </location>
</feature>
<dbReference type="InterPro" id="IPR036869">
    <property type="entry name" value="J_dom_sf"/>
</dbReference>
<feature type="compositionally biased region" description="Acidic residues" evidence="1">
    <location>
        <begin position="364"/>
        <end position="374"/>
    </location>
</feature>
<name>A0A367YBX8_9ASCO</name>
<dbReference type="AlphaFoldDB" id="A0A367YBX8"/>
<dbReference type="Gene3D" id="1.10.287.110">
    <property type="entry name" value="DnaJ domain"/>
    <property type="match status" value="1"/>
</dbReference>
<feature type="region of interest" description="Disordered" evidence="1">
    <location>
        <begin position="242"/>
        <end position="574"/>
    </location>
</feature>
<feature type="compositionally biased region" description="Polar residues" evidence="1">
    <location>
        <begin position="332"/>
        <end position="348"/>
    </location>
</feature>
<dbReference type="OrthoDB" id="442087at2759"/>
<feature type="compositionally biased region" description="Basic and acidic residues" evidence="1">
    <location>
        <begin position="421"/>
        <end position="430"/>
    </location>
</feature>
<dbReference type="PROSITE" id="PS50076">
    <property type="entry name" value="DNAJ_2"/>
    <property type="match status" value="1"/>
</dbReference>
<keyword evidence="4" id="KW-1185">Reference proteome</keyword>
<evidence type="ECO:0000259" key="2">
    <source>
        <dbReference type="PROSITE" id="PS50076"/>
    </source>
</evidence>